<dbReference type="Pfam" id="PF00179">
    <property type="entry name" value="UQ_con"/>
    <property type="match status" value="1"/>
</dbReference>
<dbReference type="InterPro" id="IPR000608">
    <property type="entry name" value="UBC"/>
</dbReference>
<feature type="domain" description="UBC core" evidence="1">
    <location>
        <begin position="3"/>
        <end position="156"/>
    </location>
</feature>
<dbReference type="PROSITE" id="PS50127">
    <property type="entry name" value="UBC_2"/>
    <property type="match status" value="1"/>
</dbReference>
<reference evidence="2" key="1">
    <citation type="submission" date="2020-07" db="EMBL/GenBank/DDBJ databases">
        <authorList>
            <person name="Ferguson B K."/>
        </authorList>
    </citation>
    <scope>NUCLEOTIDE SEQUENCE</scope>
    <source>
        <strain evidence="2">L06</strain>
    </source>
</reference>
<dbReference type="Gene3D" id="3.10.110.10">
    <property type="entry name" value="Ubiquitin Conjugating Enzyme"/>
    <property type="match status" value="1"/>
</dbReference>
<organism evidence="2">
    <name type="scientific">Bracon brevicornis</name>
    <dbReference type="NCBI Taxonomy" id="1563983"/>
    <lineage>
        <taxon>Eukaryota</taxon>
        <taxon>Metazoa</taxon>
        <taxon>Ecdysozoa</taxon>
        <taxon>Arthropoda</taxon>
        <taxon>Hexapoda</taxon>
        <taxon>Insecta</taxon>
        <taxon>Pterygota</taxon>
        <taxon>Neoptera</taxon>
        <taxon>Endopterygota</taxon>
        <taxon>Hymenoptera</taxon>
        <taxon>Apocrita</taxon>
        <taxon>Ichneumonoidea</taxon>
        <taxon>Braconidae</taxon>
        <taxon>Braconinae</taxon>
        <taxon>Bracon</taxon>
    </lineage>
</organism>
<name>A0A6V7HZC2_9HYME</name>
<dbReference type="PANTHER" id="PTHR24067">
    <property type="entry name" value="UBIQUITIN-CONJUGATING ENZYME E2"/>
    <property type="match status" value="1"/>
</dbReference>
<dbReference type="InterPro" id="IPR016135">
    <property type="entry name" value="UBQ-conjugating_enzyme/RWD"/>
</dbReference>
<sequence length="156" mass="17662">MEIANRRLKKELIGLSSRPPEGISCYQKENRINSLIATISGPQGTPYEGGLFDIQVDVDERYPFHPPTLKFLTPVYHPNIDTAGRICMDLLKISPKQGHEGWKPTVTLEILLVAVRLLLKDPNPDDPLMPDIANEYRLNRSVFDKKAKKFTTVHAK</sequence>
<proteinExistence type="predicted"/>
<dbReference type="SMART" id="SM00212">
    <property type="entry name" value="UBCc"/>
    <property type="match status" value="1"/>
</dbReference>
<accession>A0A6V7HZC2</accession>
<gene>
    <name evidence="2" type="ORF">BBRV_LOCUS9124</name>
</gene>
<dbReference type="EMBL" id="CADCXW020000001">
    <property type="protein sequence ID" value="CAD1531720.1"/>
    <property type="molecule type" value="Genomic_DNA"/>
</dbReference>
<dbReference type="CDD" id="cd23805">
    <property type="entry name" value="UBCc_UBE2T"/>
    <property type="match status" value="1"/>
</dbReference>
<dbReference type="SUPFAM" id="SSF54495">
    <property type="entry name" value="UBC-like"/>
    <property type="match status" value="1"/>
</dbReference>
<protein>
    <recommendedName>
        <fullName evidence="1">UBC core domain-containing protein</fullName>
    </recommendedName>
</protein>
<evidence type="ECO:0000259" key="1">
    <source>
        <dbReference type="PROSITE" id="PS50127"/>
    </source>
</evidence>
<dbReference type="AlphaFoldDB" id="A0A6V7HZC2"/>
<evidence type="ECO:0000313" key="2">
    <source>
        <dbReference type="EMBL" id="CAD1531720.1"/>
    </source>
</evidence>
<dbReference type="InterPro" id="IPR050113">
    <property type="entry name" value="Ub_conjugating_enzyme"/>
</dbReference>